<comment type="caution">
    <text evidence="11">The sequence shown here is derived from an EMBL/GenBank/DDBJ whole genome shotgun (WGS) entry which is preliminary data.</text>
</comment>
<dbReference type="GO" id="GO:0003677">
    <property type="term" value="F:DNA binding"/>
    <property type="evidence" value="ECO:0007669"/>
    <property type="project" value="UniProtKB-KW"/>
</dbReference>
<dbReference type="GO" id="GO:0006265">
    <property type="term" value="P:DNA topological change"/>
    <property type="evidence" value="ECO:0007669"/>
    <property type="project" value="InterPro"/>
</dbReference>
<dbReference type="PANTHER" id="PTHR10169">
    <property type="entry name" value="DNA TOPOISOMERASE/GYRASE"/>
    <property type="match status" value="1"/>
</dbReference>
<evidence type="ECO:0000313" key="12">
    <source>
        <dbReference type="Proteomes" id="UP001231189"/>
    </source>
</evidence>
<dbReference type="Gene3D" id="1.10.268.10">
    <property type="entry name" value="Topoisomerase, domain 3"/>
    <property type="match status" value="1"/>
</dbReference>
<reference evidence="11" key="1">
    <citation type="submission" date="2023-07" db="EMBL/GenBank/DDBJ databases">
        <title>A chromosome-level genome assembly of Lolium multiflorum.</title>
        <authorList>
            <person name="Chen Y."/>
            <person name="Copetti D."/>
            <person name="Kolliker R."/>
            <person name="Studer B."/>
        </authorList>
    </citation>
    <scope>NUCLEOTIDE SEQUENCE</scope>
    <source>
        <strain evidence="11">02402/16</strain>
        <tissue evidence="11">Leaf</tissue>
    </source>
</reference>
<keyword evidence="7" id="KW-0238">DNA-binding</keyword>
<keyword evidence="4" id="KW-0547">Nucleotide-binding</keyword>
<dbReference type="GO" id="GO:0000819">
    <property type="term" value="P:sister chromatid segregation"/>
    <property type="evidence" value="ECO:0007669"/>
    <property type="project" value="TreeGrafter"/>
</dbReference>
<dbReference type="EMBL" id="JAUUTY010000004">
    <property type="protein sequence ID" value="KAK1652323.1"/>
    <property type="molecule type" value="Genomic_DNA"/>
</dbReference>
<evidence type="ECO:0000256" key="5">
    <source>
        <dbReference type="ARBA" id="ARBA00022840"/>
    </source>
</evidence>
<feature type="domain" description="Topo IIA-type catalytic" evidence="10">
    <location>
        <begin position="2"/>
        <end position="272"/>
    </location>
</feature>
<evidence type="ECO:0000256" key="2">
    <source>
        <dbReference type="ARBA" id="ARBA00001946"/>
    </source>
</evidence>
<dbReference type="InterPro" id="IPR002205">
    <property type="entry name" value="Topo_IIA_dom_A"/>
</dbReference>
<evidence type="ECO:0000256" key="4">
    <source>
        <dbReference type="ARBA" id="ARBA00022741"/>
    </source>
</evidence>
<feature type="compositionally biased region" description="Basic residues" evidence="9">
    <location>
        <begin position="313"/>
        <end position="322"/>
    </location>
</feature>
<evidence type="ECO:0000256" key="9">
    <source>
        <dbReference type="SAM" id="MobiDB-lite"/>
    </source>
</evidence>
<dbReference type="AlphaFoldDB" id="A0AAD8WDM7"/>
<gene>
    <name evidence="11" type="ORF">QYE76_070128</name>
</gene>
<dbReference type="PANTHER" id="PTHR10169:SF38">
    <property type="entry name" value="DNA TOPOISOMERASE 2"/>
    <property type="match status" value="1"/>
</dbReference>
<comment type="catalytic activity">
    <reaction evidence="1">
        <text>ATP-dependent breakage, passage and rejoining of double-stranded DNA.</text>
        <dbReference type="EC" id="5.6.2.2"/>
    </reaction>
</comment>
<dbReference type="InterPro" id="IPR013757">
    <property type="entry name" value="Topo_IIA_A_a_sf"/>
</dbReference>
<proteinExistence type="predicted"/>
<evidence type="ECO:0000259" key="10">
    <source>
        <dbReference type="SMART" id="SM00434"/>
    </source>
</evidence>
<dbReference type="GO" id="GO:0003918">
    <property type="term" value="F:DNA topoisomerase type II (double strand cut, ATP-hydrolyzing) activity"/>
    <property type="evidence" value="ECO:0007669"/>
    <property type="project" value="UniProtKB-EC"/>
</dbReference>
<feature type="compositionally biased region" description="Basic and acidic residues" evidence="9">
    <location>
        <begin position="293"/>
        <end position="309"/>
    </location>
</feature>
<dbReference type="SUPFAM" id="SSF56719">
    <property type="entry name" value="Type II DNA topoisomerase"/>
    <property type="match status" value="1"/>
</dbReference>
<evidence type="ECO:0000256" key="1">
    <source>
        <dbReference type="ARBA" id="ARBA00000185"/>
    </source>
</evidence>
<evidence type="ECO:0000256" key="7">
    <source>
        <dbReference type="ARBA" id="ARBA00023125"/>
    </source>
</evidence>
<dbReference type="Pfam" id="PF00521">
    <property type="entry name" value="DNA_topoisoIV"/>
    <property type="match status" value="1"/>
</dbReference>
<dbReference type="Proteomes" id="UP001231189">
    <property type="component" value="Unassembled WGS sequence"/>
</dbReference>
<keyword evidence="12" id="KW-1185">Reference proteome</keyword>
<evidence type="ECO:0000256" key="3">
    <source>
        <dbReference type="ARBA" id="ARBA00012895"/>
    </source>
</evidence>
<sequence length="411" mass="47140">MDRIRTVWRKIVADAKERGCFFSANDDQDLSGAIIKAIIELDEVESLLNMDNLRIGGSHPGPVRSYSDDVNVDFEVTLSEENMNIAKQEGLVKKFKLTSTLAITNMHLFGPDGKIRKYETPEEILEEFFTLRLEYYVKRKDALFKNITLEMRKLDEKVRFILAVVEGEIKVNNRKRAELFEELKQKGYESFPKNKKKNEPVAAGATDDDDGNEESPADGADAEDASGYDYLLSMSIGTLTREKVQQLIAQQENLSLEVERLRLTEPKSLWFKDLDALEKELDKLDAIYQKAQEKRRAAREKNMKNKEAGTKAAPKRQPKKTFVKSEKAGKRQTTGRRRGGRPMRQTTGRRRGGRPMRQTTGRRRWQPARSMERLQSSAKIRQTTGRRAGRRQRRDVRPRGSEVVAGRQSSE</sequence>
<feature type="compositionally biased region" description="Basic residues" evidence="9">
    <location>
        <begin position="333"/>
        <end position="366"/>
    </location>
</feature>
<keyword evidence="8" id="KW-0413">Isomerase</keyword>
<feature type="region of interest" description="Disordered" evidence="9">
    <location>
        <begin position="293"/>
        <end position="411"/>
    </location>
</feature>
<dbReference type="SMART" id="SM00434">
    <property type="entry name" value="TOP4c"/>
    <property type="match status" value="1"/>
</dbReference>
<keyword evidence="5" id="KW-0067">ATP-binding</keyword>
<comment type="cofactor">
    <cofactor evidence="2">
        <name>Mg(2+)</name>
        <dbReference type="ChEBI" id="CHEBI:18420"/>
    </cofactor>
</comment>
<protein>
    <recommendedName>
        <fullName evidence="3">DNA topoisomerase (ATP-hydrolyzing)</fullName>
        <ecNumber evidence="3">5.6.2.2</ecNumber>
    </recommendedName>
</protein>
<dbReference type="Gene3D" id="3.30.1360.40">
    <property type="match status" value="1"/>
</dbReference>
<dbReference type="GO" id="GO:0000712">
    <property type="term" value="P:resolution of meiotic recombination intermediates"/>
    <property type="evidence" value="ECO:0007669"/>
    <property type="project" value="TreeGrafter"/>
</dbReference>
<name>A0AAD8WDM7_LOLMU</name>
<dbReference type="InterPro" id="IPR050634">
    <property type="entry name" value="DNA_Topoisomerase_II"/>
</dbReference>
<evidence type="ECO:0000256" key="6">
    <source>
        <dbReference type="ARBA" id="ARBA00023029"/>
    </source>
</evidence>
<evidence type="ECO:0000313" key="11">
    <source>
        <dbReference type="EMBL" id="KAK1652323.1"/>
    </source>
</evidence>
<dbReference type="GO" id="GO:0005634">
    <property type="term" value="C:nucleus"/>
    <property type="evidence" value="ECO:0007669"/>
    <property type="project" value="TreeGrafter"/>
</dbReference>
<feature type="region of interest" description="Disordered" evidence="9">
    <location>
        <begin position="191"/>
        <end position="224"/>
    </location>
</feature>
<dbReference type="InterPro" id="IPR013760">
    <property type="entry name" value="Topo_IIA-like_dom_sf"/>
</dbReference>
<evidence type="ECO:0000256" key="8">
    <source>
        <dbReference type="ARBA" id="ARBA00023235"/>
    </source>
</evidence>
<dbReference type="GO" id="GO:0005524">
    <property type="term" value="F:ATP binding"/>
    <property type="evidence" value="ECO:0007669"/>
    <property type="project" value="UniProtKB-KW"/>
</dbReference>
<dbReference type="EC" id="5.6.2.2" evidence="3"/>
<keyword evidence="6" id="KW-0799">Topoisomerase</keyword>
<organism evidence="11 12">
    <name type="scientific">Lolium multiflorum</name>
    <name type="common">Italian ryegrass</name>
    <name type="synonym">Lolium perenne subsp. multiflorum</name>
    <dbReference type="NCBI Taxonomy" id="4521"/>
    <lineage>
        <taxon>Eukaryota</taxon>
        <taxon>Viridiplantae</taxon>
        <taxon>Streptophyta</taxon>
        <taxon>Embryophyta</taxon>
        <taxon>Tracheophyta</taxon>
        <taxon>Spermatophyta</taxon>
        <taxon>Magnoliopsida</taxon>
        <taxon>Liliopsida</taxon>
        <taxon>Poales</taxon>
        <taxon>Poaceae</taxon>
        <taxon>BOP clade</taxon>
        <taxon>Pooideae</taxon>
        <taxon>Poodae</taxon>
        <taxon>Poeae</taxon>
        <taxon>Poeae Chloroplast Group 2 (Poeae type)</taxon>
        <taxon>Loliodinae</taxon>
        <taxon>Loliinae</taxon>
        <taxon>Lolium</taxon>
    </lineage>
</organism>
<accession>A0AAD8WDM7</accession>
<feature type="compositionally biased region" description="Acidic residues" evidence="9">
    <location>
        <begin position="206"/>
        <end position="224"/>
    </location>
</feature>